<feature type="domain" description="LTD" evidence="3">
    <location>
        <begin position="701"/>
        <end position="895"/>
    </location>
</feature>
<evidence type="ECO:0000313" key="5">
    <source>
        <dbReference type="Proteomes" id="UP000288024"/>
    </source>
</evidence>
<dbReference type="GO" id="GO:0016787">
    <property type="term" value="F:hydrolase activity"/>
    <property type="evidence" value="ECO:0007669"/>
    <property type="project" value="InterPro"/>
</dbReference>
<dbReference type="InterPro" id="IPR036415">
    <property type="entry name" value="Lamin_tail_dom_sf"/>
</dbReference>
<dbReference type="PANTHER" id="PTHR43143">
    <property type="entry name" value="METALLOPHOSPHOESTERASE, CALCINEURIN SUPERFAMILY"/>
    <property type="match status" value="1"/>
</dbReference>
<dbReference type="PROSITE" id="PS51841">
    <property type="entry name" value="LTD"/>
    <property type="match status" value="3"/>
</dbReference>
<dbReference type="Gene3D" id="2.60.40.10">
    <property type="entry name" value="Immunoglobulins"/>
    <property type="match status" value="1"/>
</dbReference>
<feature type="transmembrane region" description="Helical" evidence="2">
    <location>
        <begin position="2024"/>
        <end position="2045"/>
    </location>
</feature>
<dbReference type="InterPro" id="IPR029052">
    <property type="entry name" value="Metallo-depent_PP-like"/>
</dbReference>
<evidence type="ECO:0000256" key="2">
    <source>
        <dbReference type="SAM" id="Phobius"/>
    </source>
</evidence>
<dbReference type="SUPFAM" id="SSF74853">
    <property type="entry name" value="Lamin A/C globular tail domain"/>
    <property type="match status" value="2"/>
</dbReference>
<dbReference type="InterPro" id="IPR051918">
    <property type="entry name" value="STPP_CPPED1"/>
</dbReference>
<keyword evidence="2" id="KW-0472">Membrane</keyword>
<keyword evidence="2" id="KW-0812">Transmembrane</keyword>
<gene>
    <name evidence="4" type="ORF">EM808_04740</name>
</gene>
<feature type="compositionally biased region" description="Acidic residues" evidence="1">
    <location>
        <begin position="1862"/>
        <end position="1875"/>
    </location>
</feature>
<feature type="region of interest" description="Disordered" evidence="1">
    <location>
        <begin position="1372"/>
        <end position="1391"/>
    </location>
</feature>
<proteinExistence type="predicted"/>
<evidence type="ECO:0000259" key="3">
    <source>
        <dbReference type="PROSITE" id="PS51841"/>
    </source>
</evidence>
<reference evidence="4 5" key="1">
    <citation type="submission" date="2019-01" db="EMBL/GenBank/DDBJ databases">
        <title>Bacillus sp. M5HDSG1-1, whole genome shotgun sequence.</title>
        <authorList>
            <person name="Tuo L."/>
        </authorList>
    </citation>
    <scope>NUCLEOTIDE SEQUENCE [LARGE SCALE GENOMIC DNA]</scope>
    <source>
        <strain evidence="4 5">M5HDSG1-1</strain>
    </source>
</reference>
<keyword evidence="2" id="KW-1133">Transmembrane helix</keyword>
<keyword evidence="5" id="KW-1185">Reference proteome</keyword>
<feature type="compositionally biased region" description="Basic and acidic residues" evidence="1">
    <location>
        <begin position="78"/>
        <end position="107"/>
    </location>
</feature>
<dbReference type="Pfam" id="PF00932">
    <property type="entry name" value="LTD"/>
    <property type="match status" value="3"/>
</dbReference>
<dbReference type="Gene3D" id="3.60.21.10">
    <property type="match status" value="1"/>
</dbReference>
<comment type="caution">
    <text evidence="4">The sequence shown here is derived from an EMBL/GenBank/DDBJ whole genome shotgun (WGS) entry which is preliminary data.</text>
</comment>
<feature type="domain" description="LTD" evidence="3">
    <location>
        <begin position="433"/>
        <end position="567"/>
    </location>
</feature>
<dbReference type="Gene3D" id="2.60.40.1260">
    <property type="entry name" value="Lamin Tail domain"/>
    <property type="match status" value="1"/>
</dbReference>
<dbReference type="PANTHER" id="PTHR43143:SF5">
    <property type="entry name" value="SECRETED PROTEIN"/>
    <property type="match status" value="1"/>
</dbReference>
<dbReference type="EMBL" id="RZTZ01000001">
    <property type="protein sequence ID" value="RVT67784.1"/>
    <property type="molecule type" value="Genomic_DNA"/>
</dbReference>
<dbReference type="SUPFAM" id="SSF56300">
    <property type="entry name" value="Metallo-dependent phosphatases"/>
    <property type="match status" value="1"/>
</dbReference>
<organism evidence="4 5">
    <name type="scientific">Niallia taxi</name>
    <dbReference type="NCBI Taxonomy" id="2499688"/>
    <lineage>
        <taxon>Bacteria</taxon>
        <taxon>Bacillati</taxon>
        <taxon>Bacillota</taxon>
        <taxon>Bacilli</taxon>
        <taxon>Bacillales</taxon>
        <taxon>Bacillaceae</taxon>
        <taxon>Niallia</taxon>
    </lineage>
</organism>
<dbReference type="InterPro" id="IPR004843">
    <property type="entry name" value="Calcineurin-like_PHP"/>
</dbReference>
<evidence type="ECO:0000256" key="1">
    <source>
        <dbReference type="SAM" id="MobiDB-lite"/>
    </source>
</evidence>
<dbReference type="RefSeq" id="WP_127736574.1">
    <property type="nucleotide sequence ID" value="NZ_RZTZ01000001.1"/>
</dbReference>
<dbReference type="InterPro" id="IPR001322">
    <property type="entry name" value="Lamin_tail_dom"/>
</dbReference>
<accession>A0A437KHH8</accession>
<protein>
    <submittedName>
        <fullName evidence="4">Metallophosphoesterase</fullName>
    </submittedName>
</protein>
<feature type="region of interest" description="Disordered" evidence="1">
    <location>
        <begin position="1860"/>
        <end position="1998"/>
    </location>
</feature>
<dbReference type="Proteomes" id="UP000288024">
    <property type="component" value="Unassembled WGS sequence"/>
</dbReference>
<feature type="region of interest" description="Disordered" evidence="1">
    <location>
        <begin position="33"/>
        <end position="152"/>
    </location>
</feature>
<feature type="compositionally biased region" description="Acidic residues" evidence="1">
    <location>
        <begin position="1939"/>
        <end position="1961"/>
    </location>
</feature>
<feature type="compositionally biased region" description="Polar residues" evidence="1">
    <location>
        <begin position="1968"/>
        <end position="1984"/>
    </location>
</feature>
<dbReference type="Pfam" id="PF00149">
    <property type="entry name" value="Metallophos"/>
    <property type="match status" value="1"/>
</dbReference>
<evidence type="ECO:0000313" key="4">
    <source>
        <dbReference type="EMBL" id="RVT67784.1"/>
    </source>
</evidence>
<dbReference type="InterPro" id="IPR013783">
    <property type="entry name" value="Ig-like_fold"/>
</dbReference>
<feature type="domain" description="LTD" evidence="3">
    <location>
        <begin position="141"/>
        <end position="279"/>
    </location>
</feature>
<name>A0A437KHH8_9BACI</name>
<sequence>MISRKGRKTSKKWMLLVLMVVFFFSTIFTSSRPSVSYAAQPLDPQQAPSASDGESETANSSNETVEKEQTLPASDSPEETKETQPPEQTETKEEDKSSSTDLKEETKTQSQTEEEAKQPEQPEQPAEESQQEEEKKEQQQETAEEDFSKYPQLLITEISPDSKGTDLYEYVEVYNNTNQTLNLASYAFYYQYTDKSQADKLLQLPDTSVASGQTQVIWFNKDELGISDFNKHFQTSLSDSQVTSFKGDFSGFANGGNRAVVIKSLAGNEIISANYMPGETDNTGLTVAYRYPASGTIMDKLQIKAAPTPGSILDDQVPAKQVEIDAPVVDNEAPQISHSPIKSSKHAVSIKIEATITDNAKIPSATLHYKQEGNDTYQSVLMSKNSSSNTGFSAVIPEEAVVKNIHYYLEATDGSTTAKTEEYVIEVDKQEDTYSSIPLLVTELAPNSQGGGTDYYEYIELYNNSNQPLPLTNYSFAYRYTDGSREDVNFKVPDAVIKPQTTVVLWFNNGAKPLADFNSQFGTSLTEDSLLSFTDAFPGFANGGNRAVVIKDRSGNELVSASYLGTENNNDGKVIQYQFPKSGTVMAKLEVLADPTPGSLKQGQVPTKPAVLPEQTEDTKAPAISHKAVSNGEAFADIAVEAVVTDDKADPFATLYYKSESTEDYISLSMTEDTKEKGKFKAIIPAEDVDSNLTYYIEASDGVNKAETDKYTVAIKKADVDYAKVPKLFVTELVPDSSNVNSADGYEFIEVYNNTNKPVNFKDYKIQYRYGADPASDVVWPSIPEDVVIPAKGTLVFWIINSANGDKTVADFNANYGTSLVENKDIVRIQSDGMANSGLRGVAIATNTQEELNVAYYNDVLEVDDTVANKGILYKYPQDGSTTSIKISSGEKQGTPGSVEANQVPGKSVQLEEDTTPPTIENTTILKETGIEDITVSAKANDNNGVKTVAVYYRTNGEQKYERLLLKKDGNDNLYTTTIYAANFIAKEYVEYYLTASDGINEVKTENHKIKINNPENTEELRINVKDGSTVSGNVLLKGTSNSHDAKKVKLFIDGKELSEAMNPSLETQAYLAVDISGLNMYFKNAITMGDEIIQLLDKDNMSYWKTFTIPIDADKLKQGINEITVRAGNKSSPFQLEESEENRDDYSLRNVRLILADGTIIRDPEKSDPAKIYDMGDDGTYRPFEHFHFTLTSEQTSAAAYNWDSKTVSDGKHTISAKDGQNEASVSVMVDNTAPVIDTNMKKQEYRGAFTINATASDELAGMESFQAMLDDEVIEVPYETASSKLSPGEHVLTITATDKAGNIANRQVSFTVNDENPTKPELVSPADIADGIKGNPLLKVKVADPTNDKLNVTFYKGFKYSAKSSNVTAYKHASDTEPPTEQKPAGEAALTEEEINTVSSLDGKYLTTDSDTQFPYHRFDVELDPSVGENDRVELAWSGKSLEGRKVSMYAWSFSENKWKMLTYKIAGNADFELKADASVKEFAKDSKISVIIQDEIPSTPDDYDYTFVWMSDTQYYSESYPYIFKRQTEWIAEMKEQMKIKYVFHTGDLVDESDKVQQWQYADEYMQVLDDNNIPYGVLAGNHDVDQLSNDYNEYYKWFGADRFSSKSYYGNSYKNNRGHYDLISAGGNDFIMLYMGWGVDDEDIAWMNNVLKQYPNRKAILNFHEYLLVSGNRSPIGDKIYEEVVKPNKNVLAVLSGHYHDSETLISEVDDNGDGTADREVYQMLGDYQGGPEGGQGYLKLLHFDQDNNRIIVNTYSPYLDDYNFYDPAEYPGKDELIINMDLEAEKKRVATDYFAVNVYTDDEIGKQENIESGKTAEIEWQGLEEGNEYAWYAVATDDYTGSAVSDIWTFIKGAKEDDTETPTDPSDGDNGETPGDTDPSDGDNGETPGDTDPSDGDNGETPGDTDPSDGDNGEIPGDTDPSDGDNGETPGDTDPTDGDNEETPGDTDPIDGDSEENPVASHPSDNNGNIPGRTNTDNNSGDDKRNPSGQKGSNVQLVSVSANNNSGNDSVLPDTATDYYNLLIIGAVLAVAGISIYAIIRRRAKLVQNR</sequence>